<dbReference type="Pfam" id="PF01381">
    <property type="entry name" value="HTH_3"/>
    <property type="match status" value="1"/>
</dbReference>
<keyword evidence="3" id="KW-1185">Reference proteome</keyword>
<evidence type="ECO:0000313" key="3">
    <source>
        <dbReference type="Proteomes" id="UP000001299"/>
    </source>
</evidence>
<name>E0S3V4_BUTPB</name>
<dbReference type="Proteomes" id="UP000001299">
    <property type="component" value="Plasmid pCY360"/>
</dbReference>
<dbReference type="InterPro" id="IPR001387">
    <property type="entry name" value="Cro/C1-type_HTH"/>
</dbReference>
<dbReference type="SUPFAM" id="SSF47413">
    <property type="entry name" value="lambda repressor-like DNA-binding domains"/>
    <property type="match status" value="1"/>
</dbReference>
<evidence type="ECO:0000259" key="1">
    <source>
        <dbReference type="PROSITE" id="PS50943"/>
    </source>
</evidence>
<dbReference type="Gene3D" id="1.10.260.40">
    <property type="entry name" value="lambda repressor-like DNA-binding domains"/>
    <property type="match status" value="1"/>
</dbReference>
<reference evidence="2 3" key="1">
    <citation type="journal article" date="2010" name="PLoS ONE">
        <title>The glycobiome of the rumen bacterium Butyrivibrio proteoclasticus B316(T) highlights adaptation to a polysaccharide-rich environment.</title>
        <authorList>
            <person name="Kelly W.J."/>
            <person name="Leahy S.C."/>
            <person name="Altermann E."/>
            <person name="Yeoman C.J."/>
            <person name="Dunne J.C."/>
            <person name="Kong Z."/>
            <person name="Pacheco D.M."/>
            <person name="Li D."/>
            <person name="Noel S.J."/>
            <person name="Moon C.D."/>
            <person name="Cookson A.L."/>
            <person name="Attwood G.T."/>
        </authorList>
    </citation>
    <scope>NUCLEOTIDE SEQUENCE [LARGE SCALE GENOMIC DNA]</scope>
    <source>
        <strain evidence="3">ATCC 51982 / DSM 14932 / B316</strain>
        <plasmid evidence="3">Plasmid pCY360</plasmid>
    </source>
</reference>
<keyword evidence="2" id="KW-0614">Plasmid</keyword>
<proteinExistence type="predicted"/>
<dbReference type="GO" id="GO:0003677">
    <property type="term" value="F:DNA binding"/>
    <property type="evidence" value="ECO:0007669"/>
    <property type="project" value="InterPro"/>
</dbReference>
<organism evidence="2 3">
    <name type="scientific">Butyrivibrio proteoclasticus (strain ATCC 51982 / DSM 14932 / B316)</name>
    <name type="common">Clostridium proteoclasticum</name>
    <dbReference type="NCBI Taxonomy" id="515622"/>
    <lineage>
        <taxon>Bacteria</taxon>
        <taxon>Bacillati</taxon>
        <taxon>Bacillota</taxon>
        <taxon>Clostridia</taxon>
        <taxon>Lachnospirales</taxon>
        <taxon>Lachnospiraceae</taxon>
        <taxon>Butyrivibrio</taxon>
    </lineage>
</organism>
<dbReference type="RefSeq" id="WP_013282735.1">
    <property type="nucleotide sequence ID" value="NC_014389.1"/>
</dbReference>
<protein>
    <submittedName>
        <fullName evidence="2">HTH domain-containing protein</fullName>
    </submittedName>
</protein>
<dbReference type="CDD" id="cd00093">
    <property type="entry name" value="HTH_XRE"/>
    <property type="match status" value="1"/>
</dbReference>
<dbReference type="HOGENOM" id="CLU_191405_2_0_9"/>
<dbReference type="InterPro" id="IPR010982">
    <property type="entry name" value="Lambda_DNA-bd_dom_sf"/>
</dbReference>
<dbReference type="KEGG" id="bpb:bpr_II148"/>
<feature type="domain" description="HTH cro/C1-type" evidence="1">
    <location>
        <begin position="10"/>
        <end position="63"/>
    </location>
</feature>
<sequence>MALEVMLMTILELRQKTGLSQSKFANKFHLNVRTVQTWEQGTRKTPDYVVWLIEKVMDLEEQLDAQRN</sequence>
<geneLocation type="plasmid" evidence="2 3">
    <name>pCY360</name>
</geneLocation>
<dbReference type="AlphaFoldDB" id="E0S3V4"/>
<evidence type="ECO:0000313" key="2">
    <source>
        <dbReference type="EMBL" id="ADL36086.1"/>
    </source>
</evidence>
<accession>E0S3V4</accession>
<gene>
    <name evidence="2" type="ordered locus">bpr_II148</name>
</gene>
<dbReference type="PROSITE" id="PS50943">
    <property type="entry name" value="HTH_CROC1"/>
    <property type="match status" value="1"/>
</dbReference>
<dbReference type="EMBL" id="CP001812">
    <property type="protein sequence ID" value="ADL36086.1"/>
    <property type="molecule type" value="Genomic_DNA"/>
</dbReference>